<keyword evidence="1" id="KW-0805">Transcription regulation</keyword>
<dbReference type="GO" id="GO:0003677">
    <property type="term" value="F:DNA binding"/>
    <property type="evidence" value="ECO:0007669"/>
    <property type="project" value="UniProtKB-KW"/>
</dbReference>
<dbReference type="SUPFAM" id="SSF48008">
    <property type="entry name" value="GntR ligand-binding domain-like"/>
    <property type="match status" value="1"/>
</dbReference>
<dbReference type="Proteomes" id="UP000267430">
    <property type="component" value="Unassembled WGS sequence"/>
</dbReference>
<reference evidence="5 6" key="1">
    <citation type="submission" date="2018-12" db="EMBL/GenBank/DDBJ databases">
        <title>Bacillus chawlae sp. nov., Bacillus glennii sp. nov., and Bacillus saganii sp. nov. Isolated from the Vehicle Assembly Building at Kennedy Space Center where the Viking Spacecraft were Assembled.</title>
        <authorList>
            <person name="Seuylemezian A."/>
            <person name="Vaishampayan P."/>
        </authorList>
    </citation>
    <scope>NUCLEOTIDE SEQUENCE [LARGE SCALE GENOMIC DNA]</scope>
    <source>
        <strain evidence="5 6">L5</strain>
    </source>
</reference>
<dbReference type="EMBL" id="RYZZ01000044">
    <property type="protein sequence ID" value="RUQ25107.1"/>
    <property type="molecule type" value="Genomic_DNA"/>
</dbReference>
<dbReference type="PRINTS" id="PR00035">
    <property type="entry name" value="HTHGNTR"/>
</dbReference>
<dbReference type="InterPro" id="IPR036388">
    <property type="entry name" value="WH-like_DNA-bd_sf"/>
</dbReference>
<evidence type="ECO:0000256" key="2">
    <source>
        <dbReference type="ARBA" id="ARBA00023125"/>
    </source>
</evidence>
<organism evidence="5 6">
    <name type="scientific">Peribacillus cavernae</name>
    <dbReference type="NCBI Taxonomy" id="1674310"/>
    <lineage>
        <taxon>Bacteria</taxon>
        <taxon>Bacillati</taxon>
        <taxon>Bacillota</taxon>
        <taxon>Bacilli</taxon>
        <taxon>Bacillales</taxon>
        <taxon>Bacillaceae</taxon>
        <taxon>Peribacillus</taxon>
    </lineage>
</organism>
<sequence>MSVNKRKAFSEIIEEIKKNIMNGNYPVGSRLPAERVLAEEYKASRGTVREALRALESIDVIESKVGQGTFVKTTNFAESDIFTEIANQTSPSEVFAARFAIEPYLAELAAHNASQEDILFMETCLKRMEAEIGNIEEFEKQNTDFHYRIALAAKNSLLQNFIDIIEKIHTEKLWGTLRARSFRDGKMKIYHQQHAAIYEAIKDRDKNKARECTILHLKTVKTNMLGE</sequence>
<keyword evidence="3" id="KW-0804">Transcription</keyword>
<gene>
    <name evidence="5" type="ORF">ELQ35_20800</name>
</gene>
<feature type="domain" description="HTH gntR-type" evidence="4">
    <location>
        <begin position="6"/>
        <end position="74"/>
    </location>
</feature>
<dbReference type="SUPFAM" id="SSF46785">
    <property type="entry name" value="Winged helix' DNA-binding domain"/>
    <property type="match status" value="1"/>
</dbReference>
<dbReference type="GO" id="GO:0003700">
    <property type="term" value="F:DNA-binding transcription factor activity"/>
    <property type="evidence" value="ECO:0007669"/>
    <property type="project" value="InterPro"/>
</dbReference>
<dbReference type="PROSITE" id="PS50949">
    <property type="entry name" value="HTH_GNTR"/>
    <property type="match status" value="1"/>
</dbReference>
<keyword evidence="6" id="KW-1185">Reference proteome</keyword>
<keyword evidence="2" id="KW-0238">DNA-binding</keyword>
<evidence type="ECO:0000259" key="4">
    <source>
        <dbReference type="PROSITE" id="PS50949"/>
    </source>
</evidence>
<dbReference type="OrthoDB" id="9782299at2"/>
<dbReference type="SMART" id="SM00345">
    <property type="entry name" value="HTH_GNTR"/>
    <property type="match status" value="1"/>
</dbReference>
<dbReference type="InterPro" id="IPR008920">
    <property type="entry name" value="TF_FadR/GntR_C"/>
</dbReference>
<protein>
    <submittedName>
        <fullName evidence="5">FadR family transcriptional regulator</fullName>
    </submittedName>
</protein>
<dbReference type="SMART" id="SM00895">
    <property type="entry name" value="FCD"/>
    <property type="match status" value="1"/>
</dbReference>
<evidence type="ECO:0000313" key="5">
    <source>
        <dbReference type="EMBL" id="RUQ25107.1"/>
    </source>
</evidence>
<dbReference type="Pfam" id="PF07729">
    <property type="entry name" value="FCD"/>
    <property type="match status" value="1"/>
</dbReference>
<dbReference type="PANTHER" id="PTHR43537:SF5">
    <property type="entry name" value="UXU OPERON TRANSCRIPTIONAL REGULATOR"/>
    <property type="match status" value="1"/>
</dbReference>
<name>A0A3S0TWY6_9BACI</name>
<dbReference type="Gene3D" id="1.20.120.530">
    <property type="entry name" value="GntR ligand-binding domain-like"/>
    <property type="match status" value="1"/>
</dbReference>
<evidence type="ECO:0000256" key="3">
    <source>
        <dbReference type="ARBA" id="ARBA00023163"/>
    </source>
</evidence>
<dbReference type="InterPro" id="IPR000524">
    <property type="entry name" value="Tscrpt_reg_HTH_GntR"/>
</dbReference>
<dbReference type="CDD" id="cd07377">
    <property type="entry name" value="WHTH_GntR"/>
    <property type="match status" value="1"/>
</dbReference>
<dbReference type="RefSeq" id="WP_126867094.1">
    <property type="nucleotide sequence ID" value="NZ_JAUSTX010000033.1"/>
</dbReference>
<comment type="caution">
    <text evidence="5">The sequence shown here is derived from an EMBL/GenBank/DDBJ whole genome shotgun (WGS) entry which is preliminary data.</text>
</comment>
<dbReference type="InterPro" id="IPR036390">
    <property type="entry name" value="WH_DNA-bd_sf"/>
</dbReference>
<dbReference type="Gene3D" id="1.10.10.10">
    <property type="entry name" value="Winged helix-like DNA-binding domain superfamily/Winged helix DNA-binding domain"/>
    <property type="match status" value="1"/>
</dbReference>
<evidence type="ECO:0000256" key="1">
    <source>
        <dbReference type="ARBA" id="ARBA00023015"/>
    </source>
</evidence>
<accession>A0A3S0TWY6</accession>
<dbReference type="AlphaFoldDB" id="A0A3S0TWY6"/>
<proteinExistence type="predicted"/>
<evidence type="ECO:0000313" key="6">
    <source>
        <dbReference type="Proteomes" id="UP000267430"/>
    </source>
</evidence>
<dbReference type="PANTHER" id="PTHR43537">
    <property type="entry name" value="TRANSCRIPTIONAL REGULATOR, GNTR FAMILY"/>
    <property type="match status" value="1"/>
</dbReference>
<dbReference type="Pfam" id="PF00392">
    <property type="entry name" value="GntR"/>
    <property type="match status" value="1"/>
</dbReference>
<dbReference type="InterPro" id="IPR011711">
    <property type="entry name" value="GntR_C"/>
</dbReference>